<dbReference type="AlphaFoldDB" id="A0A0C3Q2Y6"/>
<evidence type="ECO:0008006" key="3">
    <source>
        <dbReference type="Google" id="ProtNLM"/>
    </source>
</evidence>
<dbReference type="OrthoDB" id="3238360at2759"/>
<accession>A0A0C3Q2Y6</accession>
<evidence type="ECO:0000313" key="2">
    <source>
        <dbReference type="Proteomes" id="UP000054248"/>
    </source>
</evidence>
<reference evidence="2" key="2">
    <citation type="submission" date="2015-01" db="EMBL/GenBank/DDBJ databases">
        <title>Evolutionary Origins and Diversification of the Mycorrhizal Mutualists.</title>
        <authorList>
            <consortium name="DOE Joint Genome Institute"/>
            <consortium name="Mycorrhizal Genomics Consortium"/>
            <person name="Kohler A."/>
            <person name="Kuo A."/>
            <person name="Nagy L.G."/>
            <person name="Floudas D."/>
            <person name="Copeland A."/>
            <person name="Barry K.W."/>
            <person name="Cichocki N."/>
            <person name="Veneault-Fourrey C."/>
            <person name="LaButti K."/>
            <person name="Lindquist E.A."/>
            <person name="Lipzen A."/>
            <person name="Lundell T."/>
            <person name="Morin E."/>
            <person name="Murat C."/>
            <person name="Riley R."/>
            <person name="Ohm R."/>
            <person name="Sun H."/>
            <person name="Tunlid A."/>
            <person name="Henrissat B."/>
            <person name="Grigoriev I.V."/>
            <person name="Hibbett D.S."/>
            <person name="Martin F."/>
        </authorList>
    </citation>
    <scope>NUCLEOTIDE SEQUENCE [LARGE SCALE GENOMIC DNA]</scope>
    <source>
        <strain evidence="2">MUT 4182</strain>
    </source>
</reference>
<keyword evidence="2" id="KW-1185">Reference proteome</keyword>
<dbReference type="HOGENOM" id="CLU_1195629_0_0_1"/>
<name>A0A0C3Q2Y6_9AGAM</name>
<organism evidence="1 2">
    <name type="scientific">Tulasnella calospora MUT 4182</name>
    <dbReference type="NCBI Taxonomy" id="1051891"/>
    <lineage>
        <taxon>Eukaryota</taxon>
        <taxon>Fungi</taxon>
        <taxon>Dikarya</taxon>
        <taxon>Basidiomycota</taxon>
        <taxon>Agaricomycotina</taxon>
        <taxon>Agaricomycetes</taxon>
        <taxon>Cantharellales</taxon>
        <taxon>Tulasnellaceae</taxon>
        <taxon>Tulasnella</taxon>
    </lineage>
</organism>
<evidence type="ECO:0000313" key="1">
    <source>
        <dbReference type="EMBL" id="KIO22960.1"/>
    </source>
</evidence>
<protein>
    <recommendedName>
        <fullName evidence="3">BTB domain-containing protein</fullName>
    </recommendedName>
</protein>
<dbReference type="STRING" id="1051891.A0A0C3Q2Y6"/>
<sequence length="245" mass="27644">MSQPEATPDSGFASFQLGLDTELVFKVESTVFGLPHSQLMASEFFRDMLSSDHIGSPEEGTKENPINLEAVTLSQITSFCRILSCRCFEARPELSLEQWSEALHLATIWGFEHIRSYIMRTLETMALKPIDIIQVADACGVVEWLHPAYAKLCAREDSLTAEEGFKLGFRRYAALVDIRESDLRQRLVDMRTRFVAPPSVGVLVSGPVCRKECCNPQPEVSERERRFLQRISAAAELRTDDQKTI</sequence>
<proteinExistence type="predicted"/>
<dbReference type="EMBL" id="KN823096">
    <property type="protein sequence ID" value="KIO22960.1"/>
    <property type="molecule type" value="Genomic_DNA"/>
</dbReference>
<gene>
    <name evidence="1" type="ORF">M407DRAFT_27528</name>
</gene>
<reference evidence="1 2" key="1">
    <citation type="submission" date="2014-04" db="EMBL/GenBank/DDBJ databases">
        <authorList>
            <consortium name="DOE Joint Genome Institute"/>
            <person name="Kuo A."/>
            <person name="Girlanda M."/>
            <person name="Perotto S."/>
            <person name="Kohler A."/>
            <person name="Nagy L.G."/>
            <person name="Floudas D."/>
            <person name="Copeland A."/>
            <person name="Barry K.W."/>
            <person name="Cichocki N."/>
            <person name="Veneault-Fourrey C."/>
            <person name="LaButti K."/>
            <person name="Lindquist E.A."/>
            <person name="Lipzen A."/>
            <person name="Lundell T."/>
            <person name="Morin E."/>
            <person name="Murat C."/>
            <person name="Sun H."/>
            <person name="Tunlid A."/>
            <person name="Henrissat B."/>
            <person name="Grigoriev I.V."/>
            <person name="Hibbett D.S."/>
            <person name="Martin F."/>
            <person name="Nordberg H.P."/>
            <person name="Cantor M.N."/>
            <person name="Hua S.X."/>
        </authorList>
    </citation>
    <scope>NUCLEOTIDE SEQUENCE [LARGE SCALE GENOMIC DNA]</scope>
    <source>
        <strain evidence="1 2">MUT 4182</strain>
    </source>
</reference>
<dbReference type="Proteomes" id="UP000054248">
    <property type="component" value="Unassembled WGS sequence"/>
</dbReference>